<dbReference type="STRING" id="310781.SAMN05216259_103238"/>
<organism evidence="2 3">
    <name type="scientific">Actinacidiphila guanduensis</name>
    <dbReference type="NCBI Taxonomy" id="310781"/>
    <lineage>
        <taxon>Bacteria</taxon>
        <taxon>Bacillati</taxon>
        <taxon>Actinomycetota</taxon>
        <taxon>Actinomycetes</taxon>
        <taxon>Kitasatosporales</taxon>
        <taxon>Streptomycetaceae</taxon>
        <taxon>Actinacidiphila</taxon>
    </lineage>
</organism>
<proteinExistence type="predicted"/>
<dbReference type="RefSeq" id="WP_245771237.1">
    <property type="nucleotide sequence ID" value="NZ_FNIE01000003.1"/>
</dbReference>
<dbReference type="InterPro" id="IPR017926">
    <property type="entry name" value="GATASE"/>
</dbReference>
<feature type="domain" description="Glutamine amidotransferase" evidence="1">
    <location>
        <begin position="41"/>
        <end position="200"/>
    </location>
</feature>
<keyword evidence="2" id="KW-0315">Glutamine amidotransferase</keyword>
<keyword evidence="2" id="KW-0808">Transferase</keyword>
<dbReference type="CDD" id="cd01741">
    <property type="entry name" value="GATase1_1"/>
    <property type="match status" value="1"/>
</dbReference>
<dbReference type="EMBL" id="FNIE01000003">
    <property type="protein sequence ID" value="SDN22881.1"/>
    <property type="molecule type" value="Genomic_DNA"/>
</dbReference>
<dbReference type="Proteomes" id="UP000199341">
    <property type="component" value="Unassembled WGS sequence"/>
</dbReference>
<dbReference type="PANTHER" id="PTHR42695">
    <property type="entry name" value="GLUTAMINE AMIDOTRANSFERASE YLR126C-RELATED"/>
    <property type="match status" value="1"/>
</dbReference>
<accession>A0A1G9ZPF6</accession>
<evidence type="ECO:0000313" key="2">
    <source>
        <dbReference type="EMBL" id="SDN22881.1"/>
    </source>
</evidence>
<sequence length="265" mass="27529">MTDVTEAADTADRAGATALVVQHTERGGPGRWREWLAEGGLACEVVRGYAGEELPSALRPRYAALVVLGGGYLPDDDARAPWLARTRALAKEALGSGVPVFGICLGGQLLAQVAGGRVRADAGRPEFGSTEVALRQEAAGDPLFAGLPARPRAIENHVDAITELPPGAVWLASSADCPYQAFRVGEAAWGVQFHPEADAGRIGGWDAARLARYGADRAALERAALAHEAESAAVWREVALRFARHASGRAGAAAPAAPAGTDTPD</sequence>
<dbReference type="Gene3D" id="3.40.50.880">
    <property type="match status" value="1"/>
</dbReference>
<name>A0A1G9ZPF6_9ACTN</name>
<dbReference type="PROSITE" id="PS51273">
    <property type="entry name" value="GATASE_TYPE_1"/>
    <property type="match status" value="1"/>
</dbReference>
<dbReference type="InterPro" id="IPR029062">
    <property type="entry name" value="Class_I_gatase-like"/>
</dbReference>
<gene>
    <name evidence="2" type="ORF">SAMN05216259_103238</name>
</gene>
<protein>
    <submittedName>
        <fullName evidence="2">GMP synthase-Glutamine amidotransferase</fullName>
    </submittedName>
</protein>
<dbReference type="InterPro" id="IPR044992">
    <property type="entry name" value="ChyE-like"/>
</dbReference>
<dbReference type="AlphaFoldDB" id="A0A1G9ZPF6"/>
<dbReference type="PRINTS" id="PR00096">
    <property type="entry name" value="GATASE"/>
</dbReference>
<dbReference type="Pfam" id="PF00117">
    <property type="entry name" value="GATase"/>
    <property type="match status" value="1"/>
</dbReference>
<reference evidence="2 3" key="1">
    <citation type="submission" date="2016-10" db="EMBL/GenBank/DDBJ databases">
        <authorList>
            <person name="de Groot N.N."/>
        </authorList>
    </citation>
    <scope>NUCLEOTIDE SEQUENCE [LARGE SCALE GENOMIC DNA]</scope>
    <source>
        <strain evidence="2 3">CGMCC 4.2022</strain>
    </source>
</reference>
<dbReference type="PANTHER" id="PTHR42695:SF5">
    <property type="entry name" value="GLUTAMINE AMIDOTRANSFERASE YLR126C-RELATED"/>
    <property type="match status" value="1"/>
</dbReference>
<keyword evidence="3" id="KW-1185">Reference proteome</keyword>
<dbReference type="GO" id="GO:0005829">
    <property type="term" value="C:cytosol"/>
    <property type="evidence" value="ECO:0007669"/>
    <property type="project" value="TreeGrafter"/>
</dbReference>
<dbReference type="GO" id="GO:0016740">
    <property type="term" value="F:transferase activity"/>
    <property type="evidence" value="ECO:0007669"/>
    <property type="project" value="UniProtKB-KW"/>
</dbReference>
<dbReference type="SUPFAM" id="SSF52317">
    <property type="entry name" value="Class I glutamine amidotransferase-like"/>
    <property type="match status" value="1"/>
</dbReference>
<evidence type="ECO:0000313" key="3">
    <source>
        <dbReference type="Proteomes" id="UP000199341"/>
    </source>
</evidence>
<evidence type="ECO:0000259" key="1">
    <source>
        <dbReference type="Pfam" id="PF00117"/>
    </source>
</evidence>